<dbReference type="PANTHER" id="PTHR48081">
    <property type="entry name" value="AB HYDROLASE SUPERFAMILY PROTEIN C4A8.06C"/>
    <property type="match status" value="1"/>
</dbReference>
<dbReference type="InterPro" id="IPR050300">
    <property type="entry name" value="GDXG_lipolytic_enzyme"/>
</dbReference>
<dbReference type="SUPFAM" id="SSF53474">
    <property type="entry name" value="alpha/beta-Hydrolases"/>
    <property type="match status" value="1"/>
</dbReference>
<dbReference type="EMBL" id="SNYO01000004">
    <property type="protein sequence ID" value="TDQ58756.1"/>
    <property type="molecule type" value="Genomic_DNA"/>
</dbReference>
<dbReference type="Pfam" id="PF07859">
    <property type="entry name" value="Abhydrolase_3"/>
    <property type="match status" value="1"/>
</dbReference>
<keyword evidence="1" id="KW-0378">Hydrolase</keyword>
<dbReference type="InterPro" id="IPR029058">
    <property type="entry name" value="AB_hydrolase_fold"/>
</dbReference>
<name>A0A4R6VA84_9PSEU</name>
<reference evidence="3 4" key="1">
    <citation type="submission" date="2019-03" db="EMBL/GenBank/DDBJ databases">
        <title>Genomic Encyclopedia of Type Strains, Phase IV (KMG-IV): sequencing the most valuable type-strain genomes for metagenomic binning, comparative biology and taxonomic classification.</title>
        <authorList>
            <person name="Goeker M."/>
        </authorList>
    </citation>
    <scope>NUCLEOTIDE SEQUENCE [LARGE SCALE GENOMIC DNA]</scope>
    <source>
        <strain evidence="3 4">DSM 45775</strain>
    </source>
</reference>
<dbReference type="Gene3D" id="3.40.50.1820">
    <property type="entry name" value="alpha/beta hydrolase"/>
    <property type="match status" value="1"/>
</dbReference>
<gene>
    <name evidence="3" type="ORF">EV188_104503</name>
</gene>
<evidence type="ECO:0000256" key="1">
    <source>
        <dbReference type="ARBA" id="ARBA00022801"/>
    </source>
</evidence>
<dbReference type="PANTHER" id="PTHR48081:SF8">
    <property type="entry name" value="ALPHA_BETA HYDROLASE FOLD-3 DOMAIN-CONTAINING PROTEIN-RELATED"/>
    <property type="match status" value="1"/>
</dbReference>
<feature type="domain" description="Alpha/beta hydrolase fold-3" evidence="2">
    <location>
        <begin position="86"/>
        <end position="292"/>
    </location>
</feature>
<dbReference type="AlphaFoldDB" id="A0A4R6VA84"/>
<dbReference type="RefSeq" id="WP_243741781.1">
    <property type="nucleotide sequence ID" value="NZ_BAABHR010000022.1"/>
</dbReference>
<proteinExistence type="predicted"/>
<organism evidence="3 4">
    <name type="scientific">Actinomycetospora succinea</name>
    <dbReference type="NCBI Taxonomy" id="663603"/>
    <lineage>
        <taxon>Bacteria</taxon>
        <taxon>Bacillati</taxon>
        <taxon>Actinomycetota</taxon>
        <taxon>Actinomycetes</taxon>
        <taxon>Pseudonocardiales</taxon>
        <taxon>Pseudonocardiaceae</taxon>
        <taxon>Actinomycetospora</taxon>
    </lineage>
</organism>
<comment type="caution">
    <text evidence="3">The sequence shown here is derived from an EMBL/GenBank/DDBJ whole genome shotgun (WGS) entry which is preliminary data.</text>
</comment>
<evidence type="ECO:0000313" key="4">
    <source>
        <dbReference type="Proteomes" id="UP000295705"/>
    </source>
</evidence>
<dbReference type="InterPro" id="IPR013094">
    <property type="entry name" value="AB_hydrolase_3"/>
</dbReference>
<sequence length="325" mass="35182">MQVRRDMIDPELRRRGALLGRVLAARSEEQLRRGMSVPGAVDTWLRARVPRGLTRTEEHVTRPDGSTLRLFVYRSATARPDAAPGLLWIHGGGYASGAPEYEAAGLRPLISGSGAVVVTPAYRLSTEAPYPAALDDCYAALLWLRDNAARLGVRSDQIAVAGASAGGGLTAATTLYARDRGEVGVAFQMPIYPMIDDRGDNESTRDNDAPIWDAVTNRSAWRMYLGDLAGTDDVPAYAAPARATDLAGLPPTLTYVGDIEAFRDETVRYVEDLRAAGVPVEFRLFPGAYHGFDAIVPKAAVSVAARAFRDQWFGYAVRTYVAPQP</sequence>
<keyword evidence="4" id="KW-1185">Reference proteome</keyword>
<evidence type="ECO:0000259" key="2">
    <source>
        <dbReference type="Pfam" id="PF07859"/>
    </source>
</evidence>
<protein>
    <submittedName>
        <fullName evidence="3">Acetyl esterase/lipase</fullName>
    </submittedName>
</protein>
<accession>A0A4R6VA84</accession>
<dbReference type="Proteomes" id="UP000295705">
    <property type="component" value="Unassembled WGS sequence"/>
</dbReference>
<dbReference type="GO" id="GO:0016787">
    <property type="term" value="F:hydrolase activity"/>
    <property type="evidence" value="ECO:0007669"/>
    <property type="project" value="UniProtKB-KW"/>
</dbReference>
<evidence type="ECO:0000313" key="3">
    <source>
        <dbReference type="EMBL" id="TDQ58756.1"/>
    </source>
</evidence>